<dbReference type="PANTHER" id="PTHR36899">
    <property type="entry name" value="OS04G0395700 PROTEIN"/>
    <property type="match status" value="1"/>
</dbReference>
<name>A0ABQ8N6I9_PYRGI</name>
<feature type="compositionally biased region" description="Acidic residues" evidence="7">
    <location>
        <begin position="166"/>
        <end position="190"/>
    </location>
</feature>
<feature type="domain" description="Histone chaperone" evidence="8">
    <location>
        <begin position="128"/>
        <end position="164"/>
    </location>
</feature>
<dbReference type="SMART" id="SM01082">
    <property type="entry name" value="CHZ"/>
    <property type="match status" value="1"/>
</dbReference>
<dbReference type="PANTHER" id="PTHR36899:SF3">
    <property type="entry name" value="F13K23.8 PROTEIN"/>
    <property type="match status" value="1"/>
</dbReference>
<dbReference type="InterPro" id="IPR019098">
    <property type="entry name" value="Histone_chaperone_domain_CHZ"/>
</dbReference>
<dbReference type="Pfam" id="PF09649">
    <property type="entry name" value="CHZ"/>
    <property type="match status" value="1"/>
</dbReference>
<dbReference type="Proteomes" id="UP001059893">
    <property type="component" value="Unassembled WGS sequence"/>
</dbReference>
<keyword evidence="4" id="KW-0143">Chaperone</keyword>
<feature type="region of interest" description="Disordered" evidence="7">
    <location>
        <begin position="1"/>
        <end position="190"/>
    </location>
</feature>
<accession>A0ABQ8N6I9</accession>
<evidence type="ECO:0000256" key="6">
    <source>
        <dbReference type="ARBA" id="ARBA00025877"/>
    </source>
</evidence>
<evidence type="ECO:0000256" key="1">
    <source>
        <dbReference type="ARBA" id="ARBA00002212"/>
    </source>
</evidence>
<evidence type="ECO:0000256" key="7">
    <source>
        <dbReference type="SAM" id="MobiDB-lite"/>
    </source>
</evidence>
<evidence type="ECO:0000256" key="3">
    <source>
        <dbReference type="ARBA" id="ARBA00008057"/>
    </source>
</evidence>
<proteinExistence type="inferred from homology"/>
<evidence type="ECO:0000256" key="2">
    <source>
        <dbReference type="ARBA" id="ARBA00004123"/>
    </source>
</evidence>
<sequence>MEYCPTQLPLGASGGQNTKTTEASSCPPVCPCSCARKADQKSQSSTQTFIHPPRKPHSNTATNQESNNTMASEETGVTAPGAQEVANAGVASEAKGKGKGPAQDTHDTEMDEDDEDDTEADEAEQVAEEVEDDGMDEIDSSNVLPSRTRGRKIDFAKAAAEQNLSVDDDEEDDDDDFNDPDAEDDKMDED</sequence>
<evidence type="ECO:0000313" key="9">
    <source>
        <dbReference type="EMBL" id="KAI6292099.1"/>
    </source>
</evidence>
<keyword evidence="5" id="KW-0539">Nucleus</keyword>
<comment type="subunit">
    <text evidence="6">Forms a heterotrimer with H2A.Z-H2B, stabilizing the association of the histone dimer. Also, with a lower affinity, forms a heterotrimer with H2A-H2B.</text>
</comment>
<dbReference type="EMBL" id="JABSND010000313">
    <property type="protein sequence ID" value="KAI6292099.1"/>
    <property type="molecule type" value="Genomic_DNA"/>
</dbReference>
<comment type="function">
    <text evidence="1">Forms a chaperone-bound H2A.Z-H2B complex that acts as a source for SWR1 complex-dependent H2A to H2A.Z histone replacement in chromatin.</text>
</comment>
<keyword evidence="10" id="KW-1185">Reference proteome</keyword>
<evidence type="ECO:0000313" key="10">
    <source>
        <dbReference type="Proteomes" id="UP001059893"/>
    </source>
</evidence>
<organism evidence="9 10">
    <name type="scientific">Pyricularia grisea</name>
    <name type="common">Crabgrass-specific blast fungus</name>
    <name type="synonym">Magnaporthe grisea</name>
    <dbReference type="NCBI Taxonomy" id="148305"/>
    <lineage>
        <taxon>Eukaryota</taxon>
        <taxon>Fungi</taxon>
        <taxon>Dikarya</taxon>
        <taxon>Ascomycota</taxon>
        <taxon>Pezizomycotina</taxon>
        <taxon>Sordariomycetes</taxon>
        <taxon>Sordariomycetidae</taxon>
        <taxon>Magnaporthales</taxon>
        <taxon>Pyriculariaceae</taxon>
        <taxon>Pyricularia</taxon>
    </lineage>
</organism>
<gene>
    <name evidence="9" type="primary">CHZ1</name>
    <name evidence="9" type="ORF">MCOR33_010107</name>
</gene>
<comment type="similarity">
    <text evidence="3">Belongs to the CHZ1 family.</text>
</comment>
<comment type="subcellular location">
    <subcellularLocation>
        <location evidence="2">Nucleus</location>
    </subcellularLocation>
</comment>
<feature type="compositionally biased region" description="Acidic residues" evidence="7">
    <location>
        <begin position="109"/>
        <end position="139"/>
    </location>
</feature>
<evidence type="ECO:0000256" key="4">
    <source>
        <dbReference type="ARBA" id="ARBA00023186"/>
    </source>
</evidence>
<reference evidence="9" key="1">
    <citation type="submission" date="2021-01" db="EMBL/GenBank/DDBJ databases">
        <title>Deciphering the adaptive evolutionary patterns associated with biogeogrpahic diversity in the finger millet blast pathogen Magnaporthe oryzae in Eastern Africa.</title>
        <authorList>
            <person name="Onyema G."/>
            <person name="Shittu T.A."/>
            <person name="Dodsworth S."/>
            <person name="Devilliers S."/>
            <person name="Muthumeenakshi S."/>
            <person name="Sreenivasaprasad S."/>
        </authorList>
    </citation>
    <scope>NUCLEOTIDE SEQUENCE</scope>
    <source>
        <strain evidence="9">D15/s37</strain>
    </source>
</reference>
<evidence type="ECO:0000259" key="8">
    <source>
        <dbReference type="SMART" id="SM01082"/>
    </source>
</evidence>
<feature type="compositionally biased region" description="Polar residues" evidence="7">
    <location>
        <begin position="58"/>
        <end position="72"/>
    </location>
</feature>
<protein>
    <submittedName>
        <fullName evidence="9">Histone H2A.Z-specific chaperone</fullName>
    </submittedName>
</protein>
<evidence type="ECO:0000256" key="5">
    <source>
        <dbReference type="ARBA" id="ARBA00023242"/>
    </source>
</evidence>
<comment type="caution">
    <text evidence="9">The sequence shown here is derived from an EMBL/GenBank/DDBJ whole genome shotgun (WGS) entry which is preliminary data.</text>
</comment>